<evidence type="ECO:0000256" key="1">
    <source>
        <dbReference type="SAM" id="MobiDB-lite"/>
    </source>
</evidence>
<proteinExistence type="predicted"/>
<feature type="region of interest" description="Disordered" evidence="1">
    <location>
        <begin position="80"/>
        <end position="104"/>
    </location>
</feature>
<name>A0A6A7B1T3_9PLEO</name>
<sequence>MSTPPPPLTPSADALQPLTPSLFPPFAPLTPLPSATPATPSPLPVDFLELLENWQIPHLNISAILPASLCPPIQNNSSNTATTSLNTPQTTLSHLQTPTQKTTTQTFPWTTPLLNAILTLSKITVGQRDRAHSLLLTYFNARIRESSYRGNAAGIYAALDVCDVEKAIESVRRMSRGREMEGDSTSGKRKYSIRDERFGVGMERVKEQSRKLVKVVEEEDGEVEKGLLSPPRELVGKDGVQETDRARHSTSLSPSPFRNPLFTPQTKRIIHLPPIQTSNISTPTVPVIALANTNPNSKSNPKTNTHTTHPTLHPNTNTMPIQPTHPFPPPFLNNPYNTPTQSHTTSPIISAQHGALEAAQHATHEFNVRRRELAHVERVYEGARVRFLEAGRRMDRAERRARGRGWEW</sequence>
<dbReference type="AlphaFoldDB" id="A0A6A7B1T3"/>
<dbReference type="OrthoDB" id="3801260at2759"/>
<feature type="compositionally biased region" description="Low complexity" evidence="1">
    <location>
        <begin position="95"/>
        <end position="104"/>
    </location>
</feature>
<accession>A0A6A7B1T3</accession>
<dbReference type="EMBL" id="MU006316">
    <property type="protein sequence ID" value="KAF2848627.1"/>
    <property type="molecule type" value="Genomic_DNA"/>
</dbReference>
<feature type="region of interest" description="Disordered" evidence="1">
    <location>
        <begin position="1"/>
        <end position="20"/>
    </location>
</feature>
<evidence type="ECO:0000313" key="2">
    <source>
        <dbReference type="EMBL" id="KAF2848627.1"/>
    </source>
</evidence>
<feature type="region of interest" description="Disordered" evidence="1">
    <location>
        <begin position="223"/>
        <end position="260"/>
    </location>
</feature>
<feature type="compositionally biased region" description="Basic and acidic residues" evidence="1">
    <location>
        <begin position="234"/>
        <end position="247"/>
    </location>
</feature>
<protein>
    <submittedName>
        <fullName evidence="2">Uncharacterized protein</fullName>
    </submittedName>
</protein>
<dbReference type="Proteomes" id="UP000799423">
    <property type="component" value="Unassembled WGS sequence"/>
</dbReference>
<gene>
    <name evidence="2" type="ORF">T440DRAFT_480696</name>
</gene>
<feature type="compositionally biased region" description="Polar residues" evidence="1">
    <location>
        <begin position="249"/>
        <end position="260"/>
    </location>
</feature>
<reference evidence="2" key="1">
    <citation type="submission" date="2020-01" db="EMBL/GenBank/DDBJ databases">
        <authorList>
            <consortium name="DOE Joint Genome Institute"/>
            <person name="Haridas S."/>
            <person name="Albert R."/>
            <person name="Binder M."/>
            <person name="Bloem J."/>
            <person name="Labutti K."/>
            <person name="Salamov A."/>
            <person name="Andreopoulos B."/>
            <person name="Baker S.E."/>
            <person name="Barry K."/>
            <person name="Bills G."/>
            <person name="Bluhm B.H."/>
            <person name="Cannon C."/>
            <person name="Castanera R."/>
            <person name="Culley D.E."/>
            <person name="Daum C."/>
            <person name="Ezra D."/>
            <person name="Gonzalez J.B."/>
            <person name="Henrissat B."/>
            <person name="Kuo A."/>
            <person name="Liang C."/>
            <person name="Lipzen A."/>
            <person name="Lutzoni F."/>
            <person name="Magnuson J."/>
            <person name="Mondo S."/>
            <person name="Nolan M."/>
            <person name="Ohm R."/>
            <person name="Pangilinan J."/>
            <person name="Park H.-J."/>
            <person name="Ramirez L."/>
            <person name="Alfaro M."/>
            <person name="Sun H."/>
            <person name="Tritt A."/>
            <person name="Yoshinaga Y."/>
            <person name="Zwiers L.-H."/>
            <person name="Turgeon B.G."/>
            <person name="Goodwin S.B."/>
            <person name="Spatafora J.W."/>
            <person name="Crous P.W."/>
            <person name="Grigoriev I.V."/>
        </authorList>
    </citation>
    <scope>NUCLEOTIDE SEQUENCE</scope>
    <source>
        <strain evidence="2">IPT5</strain>
    </source>
</reference>
<evidence type="ECO:0000313" key="3">
    <source>
        <dbReference type="Proteomes" id="UP000799423"/>
    </source>
</evidence>
<organism evidence="2 3">
    <name type="scientific">Plenodomus tracheiphilus IPT5</name>
    <dbReference type="NCBI Taxonomy" id="1408161"/>
    <lineage>
        <taxon>Eukaryota</taxon>
        <taxon>Fungi</taxon>
        <taxon>Dikarya</taxon>
        <taxon>Ascomycota</taxon>
        <taxon>Pezizomycotina</taxon>
        <taxon>Dothideomycetes</taxon>
        <taxon>Pleosporomycetidae</taxon>
        <taxon>Pleosporales</taxon>
        <taxon>Pleosporineae</taxon>
        <taxon>Leptosphaeriaceae</taxon>
        <taxon>Plenodomus</taxon>
    </lineage>
</organism>
<keyword evidence="3" id="KW-1185">Reference proteome</keyword>